<dbReference type="GO" id="GO:0009229">
    <property type="term" value="P:thiamine diphosphate biosynthetic process"/>
    <property type="evidence" value="ECO:0007669"/>
    <property type="project" value="InterPro"/>
</dbReference>
<dbReference type="InterPro" id="IPR007373">
    <property type="entry name" value="Thiamin_PyroPKinase_B1-bd"/>
</dbReference>
<evidence type="ECO:0000259" key="6">
    <source>
        <dbReference type="SMART" id="SM00983"/>
    </source>
</evidence>
<evidence type="ECO:0000256" key="3">
    <source>
        <dbReference type="ARBA" id="ARBA00022777"/>
    </source>
</evidence>
<dbReference type="SMART" id="SM00983">
    <property type="entry name" value="TPK_B1_binding"/>
    <property type="match status" value="1"/>
</dbReference>
<dbReference type="EMBL" id="LRQB01000073">
    <property type="protein sequence ID" value="KXA19274.1"/>
    <property type="molecule type" value="Genomic_DNA"/>
</dbReference>
<protein>
    <recommendedName>
        <fullName evidence="5">Thiamine diphosphokinase</fullName>
        <ecNumber evidence="5">2.7.6.2</ecNumber>
    </recommendedName>
</protein>
<evidence type="ECO:0000313" key="8">
    <source>
        <dbReference type="Proteomes" id="UP000070687"/>
    </source>
</evidence>
<keyword evidence="1" id="KW-0808">Transferase</keyword>
<dbReference type="GO" id="GO:0016301">
    <property type="term" value="F:kinase activity"/>
    <property type="evidence" value="ECO:0007669"/>
    <property type="project" value="UniProtKB-KW"/>
</dbReference>
<proteinExistence type="predicted"/>
<evidence type="ECO:0000256" key="1">
    <source>
        <dbReference type="ARBA" id="ARBA00022679"/>
    </source>
</evidence>
<accession>A0A133NSK4</accession>
<dbReference type="GO" id="GO:0005524">
    <property type="term" value="F:ATP binding"/>
    <property type="evidence" value="ECO:0007669"/>
    <property type="project" value="UniProtKB-KW"/>
</dbReference>
<dbReference type="SUPFAM" id="SSF63999">
    <property type="entry name" value="Thiamin pyrophosphokinase, catalytic domain"/>
    <property type="match status" value="1"/>
</dbReference>
<dbReference type="AlphaFoldDB" id="A0A133NSK4"/>
<dbReference type="InterPro" id="IPR006282">
    <property type="entry name" value="Thi_PPkinase"/>
</dbReference>
<dbReference type="NCBIfam" id="TIGR01378">
    <property type="entry name" value="thi_PPkinase"/>
    <property type="match status" value="1"/>
</dbReference>
<evidence type="ECO:0000256" key="5">
    <source>
        <dbReference type="NCBIfam" id="TIGR01378"/>
    </source>
</evidence>
<sequence>MQRYYDAMEPLQRCVVLAAGDYYDHTREHVPDRALTIAADGGWDHACKLGLHVDALIGDFDSVRLKLPTDAIITRLPAEKDDPDLLSALKVGWSKGSREFHIFGGLGGRVDHTISNIQLMVRLARRGGIGFLYGDGQVVTAIHDGALDFPASTGSTSRIVSVFSHTPISKDVNERGLKYQLQHAIMHGDAVQGLSNELLDNIPAHIDVHEGTLIVTFPINAPLPQVSWFKRPIGDLGEIDTSVSEALAVPLENEITPTDSTTAAAESMTYNE</sequence>
<keyword evidence="4" id="KW-0067">ATP-binding</keyword>
<dbReference type="PANTHER" id="PTHR41299">
    <property type="entry name" value="THIAMINE PYROPHOSPHOKINASE"/>
    <property type="match status" value="1"/>
</dbReference>
<name>A0A133NSK4_GARVA</name>
<gene>
    <name evidence="7" type="ORF">HMPREF3208_01109</name>
</gene>
<dbReference type="EC" id="2.7.6.2" evidence="5"/>
<dbReference type="CDD" id="cd07995">
    <property type="entry name" value="TPK"/>
    <property type="match status" value="1"/>
</dbReference>
<dbReference type="PANTHER" id="PTHR41299:SF1">
    <property type="entry name" value="THIAMINE PYROPHOSPHOKINASE"/>
    <property type="match status" value="1"/>
</dbReference>
<dbReference type="GO" id="GO:0004788">
    <property type="term" value="F:thiamine diphosphokinase activity"/>
    <property type="evidence" value="ECO:0007669"/>
    <property type="project" value="UniProtKB-UniRule"/>
</dbReference>
<dbReference type="GO" id="GO:0030975">
    <property type="term" value="F:thiamine binding"/>
    <property type="evidence" value="ECO:0007669"/>
    <property type="project" value="InterPro"/>
</dbReference>
<evidence type="ECO:0000256" key="4">
    <source>
        <dbReference type="ARBA" id="ARBA00022840"/>
    </source>
</evidence>
<dbReference type="Proteomes" id="UP000070687">
    <property type="component" value="Unassembled WGS sequence"/>
</dbReference>
<feature type="domain" description="Thiamin pyrophosphokinase thiamin-binding" evidence="6">
    <location>
        <begin position="154"/>
        <end position="214"/>
    </location>
</feature>
<keyword evidence="2" id="KW-0547">Nucleotide-binding</keyword>
<comment type="caution">
    <text evidence="7">The sequence shown here is derived from an EMBL/GenBank/DDBJ whole genome shotgun (WGS) entry which is preliminary data.</text>
</comment>
<dbReference type="GO" id="GO:0006772">
    <property type="term" value="P:thiamine metabolic process"/>
    <property type="evidence" value="ECO:0007669"/>
    <property type="project" value="UniProtKB-UniRule"/>
</dbReference>
<evidence type="ECO:0000313" key="7">
    <source>
        <dbReference type="EMBL" id="KXA19274.1"/>
    </source>
</evidence>
<dbReference type="InterPro" id="IPR036371">
    <property type="entry name" value="TPK_B1-bd_sf"/>
</dbReference>
<dbReference type="Pfam" id="PF04263">
    <property type="entry name" value="TPK_catalytic"/>
    <property type="match status" value="1"/>
</dbReference>
<dbReference type="eggNOG" id="COG1564">
    <property type="taxonomic scope" value="Bacteria"/>
</dbReference>
<evidence type="ECO:0000256" key="2">
    <source>
        <dbReference type="ARBA" id="ARBA00022741"/>
    </source>
</evidence>
<dbReference type="InterPro" id="IPR036759">
    <property type="entry name" value="TPK_catalytic_sf"/>
</dbReference>
<keyword evidence="3 7" id="KW-0418">Kinase</keyword>
<dbReference type="InterPro" id="IPR007371">
    <property type="entry name" value="TPK_catalytic"/>
</dbReference>
<dbReference type="InterPro" id="IPR053149">
    <property type="entry name" value="TPK"/>
</dbReference>
<dbReference type="PATRIC" id="fig|2702.100.peg.1097"/>
<reference evidence="7 8" key="1">
    <citation type="submission" date="2016-01" db="EMBL/GenBank/DDBJ databases">
        <authorList>
            <person name="Oliw E.H."/>
        </authorList>
    </citation>
    <scope>NUCLEOTIDE SEQUENCE [LARGE SCALE GENOMIC DNA]</scope>
    <source>
        <strain evidence="7 8">PSS_7772B</strain>
    </source>
</reference>
<dbReference type="Gene3D" id="3.40.50.10240">
    <property type="entry name" value="Thiamin pyrophosphokinase, catalytic domain"/>
    <property type="match status" value="1"/>
</dbReference>
<dbReference type="SUPFAM" id="SSF63862">
    <property type="entry name" value="Thiamin pyrophosphokinase, substrate-binding domain"/>
    <property type="match status" value="1"/>
</dbReference>
<organism evidence="7 8">
    <name type="scientific">Gardnerella vaginalis</name>
    <dbReference type="NCBI Taxonomy" id="2702"/>
    <lineage>
        <taxon>Bacteria</taxon>
        <taxon>Bacillati</taxon>
        <taxon>Actinomycetota</taxon>
        <taxon>Actinomycetes</taxon>
        <taxon>Bifidobacteriales</taxon>
        <taxon>Bifidobacteriaceae</taxon>
        <taxon>Gardnerella</taxon>
    </lineage>
</organism>